<dbReference type="GO" id="GO:0000978">
    <property type="term" value="F:RNA polymerase II cis-regulatory region sequence-specific DNA binding"/>
    <property type="evidence" value="ECO:0007669"/>
    <property type="project" value="TreeGrafter"/>
</dbReference>
<keyword evidence="5" id="KW-0862">Zinc</keyword>
<feature type="region of interest" description="Disordered" evidence="9">
    <location>
        <begin position="98"/>
        <end position="131"/>
    </location>
</feature>
<evidence type="ECO:0000256" key="7">
    <source>
        <dbReference type="ARBA" id="ARBA00023163"/>
    </source>
</evidence>
<feature type="region of interest" description="Disordered" evidence="9">
    <location>
        <begin position="314"/>
        <end position="340"/>
    </location>
</feature>
<keyword evidence="11" id="KW-1185">Reference proteome</keyword>
<evidence type="ECO:0000256" key="6">
    <source>
        <dbReference type="ARBA" id="ARBA00023015"/>
    </source>
</evidence>
<feature type="compositionally biased region" description="Low complexity" evidence="9">
    <location>
        <begin position="317"/>
        <end position="330"/>
    </location>
</feature>
<dbReference type="EMBL" id="CM012447">
    <property type="protein sequence ID" value="RVE66673.1"/>
    <property type="molecule type" value="Genomic_DNA"/>
</dbReference>
<dbReference type="OrthoDB" id="10042249at2759"/>
<keyword evidence="2" id="KW-0479">Metal-binding</keyword>
<protein>
    <submittedName>
        <fullName evidence="10">Uncharacterized protein</fullName>
    </submittedName>
</protein>
<evidence type="ECO:0000256" key="2">
    <source>
        <dbReference type="ARBA" id="ARBA00022723"/>
    </source>
</evidence>
<evidence type="ECO:0000256" key="8">
    <source>
        <dbReference type="ARBA" id="ARBA00023242"/>
    </source>
</evidence>
<feature type="region of interest" description="Disordered" evidence="9">
    <location>
        <begin position="244"/>
        <end position="295"/>
    </location>
</feature>
<accession>A0A3S2Q0W2</accession>
<dbReference type="Proteomes" id="UP000283210">
    <property type="component" value="Chromosome 11"/>
</dbReference>
<evidence type="ECO:0000256" key="1">
    <source>
        <dbReference type="ARBA" id="ARBA00004123"/>
    </source>
</evidence>
<keyword evidence="6" id="KW-0805">Transcription regulation</keyword>
<keyword evidence="8" id="KW-0539">Nucleus</keyword>
<evidence type="ECO:0000256" key="4">
    <source>
        <dbReference type="ARBA" id="ARBA00022771"/>
    </source>
</evidence>
<dbReference type="AlphaFoldDB" id="A0A3S2Q0W2"/>
<feature type="compositionally biased region" description="Acidic residues" evidence="9">
    <location>
        <begin position="266"/>
        <end position="282"/>
    </location>
</feature>
<sequence length="472" mass="49660">MEPDFSTLADRNPSVLATGITKPAASLQAQLSGEVTALPAVSVALQTQPSQMQTYYIDKQGNFFGIATALQGAMHPSTQGTSPLTAPHLLPISSNEKQGLHMNFSSGPSAVSHTPAPSGPNALPQSQPPVVHTCQSLSASVPSTIQVPVTPGSSHVQMTTVMNFGGEHTSKDQKPKKPGKCTSANMCHGHVQNPACCSSTSDLTRERDHILVSPVAFPSKPRATCTSTRSLTLIAIKLGMISRSESGGGSLSTESDKAAGAHSEAEESVDSDEDGSAVDLEPESLQSRRAHEPKVSTALPKVVVYPVNVSPLRADSPRVAGAAPEQAAAQRQREFQTTRPNVTVLSSLKEVDGTSASLDAVSEDEDQQCKSPLLGGHGQLQRQQATDFSQQQQPKCLLSPRSLGSTDSGYFSRSESADQAMSPPSPFVKITPPIDADVAKSAPLIIPPVVPTVMHVAADQRMPPSDKVIRPR</sequence>
<dbReference type="InterPro" id="IPR051969">
    <property type="entry name" value="Zinc-finger_DNA-bd_regulators"/>
</dbReference>
<proteinExistence type="predicted"/>
<gene>
    <name evidence="10" type="ORF">OJAV_G00109570</name>
</gene>
<evidence type="ECO:0000256" key="9">
    <source>
        <dbReference type="SAM" id="MobiDB-lite"/>
    </source>
</evidence>
<dbReference type="GO" id="GO:0005634">
    <property type="term" value="C:nucleus"/>
    <property type="evidence" value="ECO:0007669"/>
    <property type="project" value="UniProtKB-SubCell"/>
</dbReference>
<keyword evidence="4" id="KW-0863">Zinc-finger</keyword>
<name>A0A3S2Q0W2_ORYJA</name>
<keyword evidence="3" id="KW-0677">Repeat</keyword>
<evidence type="ECO:0000256" key="3">
    <source>
        <dbReference type="ARBA" id="ARBA00022737"/>
    </source>
</evidence>
<dbReference type="PANTHER" id="PTHR45944:SF3">
    <property type="entry name" value="ZINC FINGER PROTEIN 40"/>
    <property type="match status" value="1"/>
</dbReference>
<reference evidence="10 11" key="1">
    <citation type="submission" date="2018-11" db="EMBL/GenBank/DDBJ databases">
        <authorList>
            <person name="Lopez-Roques C."/>
            <person name="Donnadieu C."/>
            <person name="Bouchez O."/>
            <person name="Klopp C."/>
            <person name="Cabau C."/>
            <person name="Zahm M."/>
        </authorList>
    </citation>
    <scope>NUCLEOTIDE SEQUENCE [LARGE SCALE GENOMIC DNA]</scope>
    <source>
        <strain evidence="10">RS831</strain>
        <tissue evidence="10">Whole body</tissue>
    </source>
</reference>
<evidence type="ECO:0000256" key="5">
    <source>
        <dbReference type="ARBA" id="ARBA00022833"/>
    </source>
</evidence>
<dbReference type="GO" id="GO:0000981">
    <property type="term" value="F:DNA-binding transcription factor activity, RNA polymerase II-specific"/>
    <property type="evidence" value="ECO:0007669"/>
    <property type="project" value="TreeGrafter"/>
</dbReference>
<feature type="compositionally biased region" description="Basic and acidic residues" evidence="9">
    <location>
        <begin position="254"/>
        <end position="265"/>
    </location>
</feature>
<reference evidence="10 11" key="2">
    <citation type="submission" date="2019-01" db="EMBL/GenBank/DDBJ databases">
        <title>A chromosome length genome reference of the Java medaka (oryzias javanicus).</title>
        <authorList>
            <person name="Herpin A."/>
            <person name="Takehana Y."/>
            <person name="Naruse K."/>
            <person name="Ansai S."/>
            <person name="Kawaguchi M."/>
        </authorList>
    </citation>
    <scope>NUCLEOTIDE SEQUENCE [LARGE SCALE GENOMIC DNA]</scope>
    <source>
        <strain evidence="10">RS831</strain>
        <tissue evidence="10">Whole body</tissue>
    </source>
</reference>
<dbReference type="PANTHER" id="PTHR45944">
    <property type="entry name" value="SCHNURRI, ISOFORM F"/>
    <property type="match status" value="1"/>
</dbReference>
<feature type="compositionally biased region" description="Polar residues" evidence="9">
    <location>
        <begin position="402"/>
        <end position="419"/>
    </location>
</feature>
<organism evidence="10 11">
    <name type="scientific">Oryzias javanicus</name>
    <name type="common">Javanese ricefish</name>
    <name type="synonym">Aplocheilus javanicus</name>
    <dbReference type="NCBI Taxonomy" id="123683"/>
    <lineage>
        <taxon>Eukaryota</taxon>
        <taxon>Metazoa</taxon>
        <taxon>Chordata</taxon>
        <taxon>Craniata</taxon>
        <taxon>Vertebrata</taxon>
        <taxon>Euteleostomi</taxon>
        <taxon>Actinopterygii</taxon>
        <taxon>Neopterygii</taxon>
        <taxon>Teleostei</taxon>
        <taxon>Neoteleostei</taxon>
        <taxon>Acanthomorphata</taxon>
        <taxon>Ovalentaria</taxon>
        <taxon>Atherinomorphae</taxon>
        <taxon>Beloniformes</taxon>
        <taxon>Adrianichthyidae</taxon>
        <taxon>Oryziinae</taxon>
        <taxon>Oryzias</taxon>
    </lineage>
</organism>
<evidence type="ECO:0000313" key="11">
    <source>
        <dbReference type="Proteomes" id="UP000283210"/>
    </source>
</evidence>
<comment type="subcellular location">
    <subcellularLocation>
        <location evidence="1">Nucleus</location>
    </subcellularLocation>
</comment>
<feature type="compositionally biased region" description="Polar residues" evidence="9">
    <location>
        <begin position="98"/>
        <end position="112"/>
    </location>
</feature>
<feature type="region of interest" description="Disordered" evidence="9">
    <location>
        <begin position="355"/>
        <end position="425"/>
    </location>
</feature>
<dbReference type="GO" id="GO:0008270">
    <property type="term" value="F:zinc ion binding"/>
    <property type="evidence" value="ECO:0007669"/>
    <property type="project" value="UniProtKB-KW"/>
</dbReference>
<evidence type="ECO:0000313" key="10">
    <source>
        <dbReference type="EMBL" id="RVE66673.1"/>
    </source>
</evidence>
<feature type="compositionally biased region" description="Polar residues" evidence="9">
    <location>
        <begin position="385"/>
        <end position="394"/>
    </location>
</feature>
<keyword evidence="7" id="KW-0804">Transcription</keyword>